<dbReference type="GO" id="GO:0046872">
    <property type="term" value="F:metal ion binding"/>
    <property type="evidence" value="ECO:0007669"/>
    <property type="project" value="UniProtKB-KW"/>
</dbReference>
<dbReference type="InterPro" id="IPR033749">
    <property type="entry name" value="Polyprenyl_synt_CS"/>
</dbReference>
<evidence type="ECO:0000313" key="9">
    <source>
        <dbReference type="Proteomes" id="UP000785783"/>
    </source>
</evidence>
<evidence type="ECO:0000256" key="3">
    <source>
        <dbReference type="ARBA" id="ARBA00022679"/>
    </source>
</evidence>
<evidence type="ECO:0000256" key="4">
    <source>
        <dbReference type="ARBA" id="ARBA00022723"/>
    </source>
</evidence>
<evidence type="ECO:0000256" key="7">
    <source>
        <dbReference type="RuleBase" id="RU004466"/>
    </source>
</evidence>
<dbReference type="SUPFAM" id="SSF48576">
    <property type="entry name" value="Terpenoid synthases"/>
    <property type="match status" value="1"/>
</dbReference>
<dbReference type="Proteomes" id="UP000785783">
    <property type="component" value="Unassembled WGS sequence"/>
</dbReference>
<comment type="cofactor">
    <cofactor evidence="1">
        <name>Mg(2+)</name>
        <dbReference type="ChEBI" id="CHEBI:18420"/>
    </cofactor>
</comment>
<keyword evidence="3 7" id="KW-0808">Transferase</keyword>
<protein>
    <submittedName>
        <fullName evidence="8">Polyprenyl synthetase family protein</fullName>
    </submittedName>
</protein>
<dbReference type="InterPro" id="IPR008949">
    <property type="entry name" value="Isoprenoid_synthase_dom_sf"/>
</dbReference>
<dbReference type="InterPro" id="IPR053378">
    <property type="entry name" value="Prenyl_diphosphate_synthase"/>
</dbReference>
<dbReference type="AlphaFoldDB" id="A0A937HDV7"/>
<dbReference type="GO" id="GO:0005737">
    <property type="term" value="C:cytoplasm"/>
    <property type="evidence" value="ECO:0007669"/>
    <property type="project" value="UniProtKB-ARBA"/>
</dbReference>
<dbReference type="Pfam" id="PF00348">
    <property type="entry name" value="polyprenyl_synt"/>
    <property type="match status" value="1"/>
</dbReference>
<comment type="caution">
    <text evidence="8">The sequence shown here is derived from an EMBL/GenBank/DDBJ whole genome shotgun (WGS) entry which is preliminary data.</text>
</comment>
<dbReference type="InterPro" id="IPR000092">
    <property type="entry name" value="Polyprenyl_synt"/>
</dbReference>
<evidence type="ECO:0000256" key="2">
    <source>
        <dbReference type="ARBA" id="ARBA00006706"/>
    </source>
</evidence>
<dbReference type="Gene3D" id="1.10.600.10">
    <property type="entry name" value="Farnesyl Diphosphate Synthase"/>
    <property type="match status" value="1"/>
</dbReference>
<evidence type="ECO:0000256" key="5">
    <source>
        <dbReference type="ARBA" id="ARBA00022842"/>
    </source>
</evidence>
<dbReference type="SFLD" id="SFLDG01017">
    <property type="entry name" value="Polyprenyl_Transferase_Like"/>
    <property type="match status" value="1"/>
</dbReference>
<sequence length="295" mass="31307">MSDFETDRRHAVSRVAALFDDMLQLPDGPESRLVEAMRYTALEGGKGFRPYLCYAAARLFDVDEKNAIHAAAAVEAVHCYSLVHDDLPAMDDDDMRRGKPSVHKAFDEATAILAGDALLTLAFEILADEATHKDLSKRLELVTTLARAAGMHGMVGGQMIDLQSPTLDLDAGGLTRLQKMKTGALISFAVEAGAILGAADEAQRHALTGYAHDIGLAFQIADDVLDVDAASADLGKTAGKDAGQGKVTFASLLGAERARDQAGLLVEQAIAHLAIFGPAADSLRQAAEFVIARHS</sequence>
<dbReference type="CDD" id="cd00685">
    <property type="entry name" value="Trans_IPPS_HT"/>
    <property type="match status" value="1"/>
</dbReference>
<reference evidence="8" key="1">
    <citation type="submission" date="2020-10" db="EMBL/GenBank/DDBJ databases">
        <title>Microbiome of the Black Sea water column analyzed by genome centric metagenomics.</title>
        <authorList>
            <person name="Cabello-Yeves P.J."/>
            <person name="Callieri C."/>
            <person name="Picazo A."/>
            <person name="Mehrshad M."/>
            <person name="Haro-Moreno J.M."/>
            <person name="Roda-Garcia J."/>
            <person name="Dzembekova N."/>
            <person name="Slabakova V."/>
            <person name="Slabakova N."/>
            <person name="Moncheva S."/>
            <person name="Rodriguez-Valera F."/>
        </authorList>
    </citation>
    <scope>NUCLEOTIDE SEQUENCE</scope>
    <source>
        <strain evidence="8">BS307-5m-G5</strain>
    </source>
</reference>
<dbReference type="PROSITE" id="PS00723">
    <property type="entry name" value="POLYPRENYL_SYNTHASE_1"/>
    <property type="match status" value="1"/>
</dbReference>
<dbReference type="SFLD" id="SFLDS00005">
    <property type="entry name" value="Isoprenoid_Synthase_Type_I"/>
    <property type="match status" value="1"/>
</dbReference>
<name>A0A937HDV7_9PROT</name>
<evidence type="ECO:0000256" key="6">
    <source>
        <dbReference type="ARBA" id="ARBA00023229"/>
    </source>
</evidence>
<accession>A0A937HDV7</accession>
<evidence type="ECO:0000256" key="1">
    <source>
        <dbReference type="ARBA" id="ARBA00001946"/>
    </source>
</evidence>
<proteinExistence type="inferred from homology"/>
<gene>
    <name evidence="8" type="ORF">ISQ19_06000</name>
</gene>
<dbReference type="FunFam" id="1.10.600.10:FF:000001">
    <property type="entry name" value="Geranylgeranyl diphosphate synthase"/>
    <property type="match status" value="1"/>
</dbReference>
<dbReference type="GO" id="GO:0016114">
    <property type="term" value="P:terpenoid biosynthetic process"/>
    <property type="evidence" value="ECO:0007669"/>
    <property type="project" value="UniProtKB-ARBA"/>
</dbReference>
<organism evidence="8 9">
    <name type="scientific">PS1 clade bacterium</name>
    <dbReference type="NCBI Taxonomy" id="2175152"/>
    <lineage>
        <taxon>Bacteria</taxon>
        <taxon>Pseudomonadati</taxon>
        <taxon>Pseudomonadota</taxon>
        <taxon>Alphaproteobacteria</taxon>
        <taxon>PS1 clade</taxon>
    </lineage>
</organism>
<dbReference type="PANTHER" id="PTHR43281">
    <property type="entry name" value="FARNESYL DIPHOSPHATE SYNTHASE"/>
    <property type="match status" value="1"/>
</dbReference>
<comment type="similarity">
    <text evidence="2 7">Belongs to the FPP/GGPP synthase family.</text>
</comment>
<keyword evidence="6" id="KW-0414">Isoprene biosynthesis</keyword>
<dbReference type="EMBL" id="JADHOK010000090">
    <property type="protein sequence ID" value="MBL6762230.1"/>
    <property type="molecule type" value="Genomic_DNA"/>
</dbReference>
<evidence type="ECO:0000313" key="8">
    <source>
        <dbReference type="EMBL" id="MBL6762230.1"/>
    </source>
</evidence>
<dbReference type="PANTHER" id="PTHR43281:SF1">
    <property type="entry name" value="FARNESYL DIPHOSPHATE SYNTHASE"/>
    <property type="match status" value="1"/>
</dbReference>
<keyword evidence="4" id="KW-0479">Metal-binding</keyword>
<keyword evidence="5" id="KW-0460">Magnesium</keyword>
<dbReference type="NCBIfam" id="NF045485">
    <property type="entry name" value="FPPsyn"/>
    <property type="match status" value="1"/>
</dbReference>
<dbReference type="GO" id="GO:0004659">
    <property type="term" value="F:prenyltransferase activity"/>
    <property type="evidence" value="ECO:0007669"/>
    <property type="project" value="InterPro"/>
</dbReference>
<dbReference type="PROSITE" id="PS00444">
    <property type="entry name" value="POLYPRENYL_SYNTHASE_2"/>
    <property type="match status" value="1"/>
</dbReference>